<dbReference type="SUPFAM" id="SSF81382">
    <property type="entry name" value="Skp1 dimerisation domain-like"/>
    <property type="match status" value="1"/>
</dbReference>
<dbReference type="InterPro" id="IPR016897">
    <property type="entry name" value="SKP1"/>
</dbReference>
<dbReference type="EMBL" id="PUHW01000171">
    <property type="protein sequence ID" value="KAG0688224.1"/>
    <property type="molecule type" value="Genomic_DNA"/>
</dbReference>
<dbReference type="OrthoDB" id="2342932at2759"/>
<feature type="region of interest" description="Disordered" evidence="3">
    <location>
        <begin position="37"/>
        <end position="64"/>
    </location>
</feature>
<evidence type="ECO:0000259" key="4">
    <source>
        <dbReference type="Pfam" id="PF01466"/>
    </source>
</evidence>
<organism evidence="5 6">
    <name type="scientific">Pichia californica</name>
    <dbReference type="NCBI Taxonomy" id="460514"/>
    <lineage>
        <taxon>Eukaryota</taxon>
        <taxon>Fungi</taxon>
        <taxon>Dikarya</taxon>
        <taxon>Ascomycota</taxon>
        <taxon>Saccharomycotina</taxon>
        <taxon>Pichiomycetes</taxon>
        <taxon>Pichiales</taxon>
        <taxon>Pichiaceae</taxon>
        <taxon>Pichia</taxon>
    </lineage>
</organism>
<dbReference type="InterPro" id="IPR011333">
    <property type="entry name" value="SKP1/BTB/POZ_sf"/>
</dbReference>
<dbReference type="GO" id="GO:0006511">
    <property type="term" value="P:ubiquitin-dependent protein catabolic process"/>
    <property type="evidence" value="ECO:0007669"/>
    <property type="project" value="InterPro"/>
</dbReference>
<dbReference type="SUPFAM" id="SSF54695">
    <property type="entry name" value="POZ domain"/>
    <property type="match status" value="1"/>
</dbReference>
<comment type="similarity">
    <text evidence="1">Belongs to the SKP1 family.</text>
</comment>
<accession>A0A9P6WJB0</accession>
<keyword evidence="6" id="KW-1185">Reference proteome</keyword>
<dbReference type="Pfam" id="PF01466">
    <property type="entry name" value="Skp1"/>
    <property type="match status" value="1"/>
</dbReference>
<dbReference type="InterPro" id="IPR036296">
    <property type="entry name" value="SKP1-like_dim_sf"/>
</dbReference>
<dbReference type="Proteomes" id="UP000697127">
    <property type="component" value="Unassembled WGS sequence"/>
</dbReference>
<evidence type="ECO:0000256" key="1">
    <source>
        <dbReference type="ARBA" id="ARBA00009993"/>
    </source>
</evidence>
<evidence type="ECO:0000313" key="6">
    <source>
        <dbReference type="Proteomes" id="UP000697127"/>
    </source>
</evidence>
<evidence type="ECO:0000256" key="3">
    <source>
        <dbReference type="SAM" id="MobiDB-lite"/>
    </source>
</evidence>
<evidence type="ECO:0000313" key="5">
    <source>
        <dbReference type="EMBL" id="KAG0688224.1"/>
    </source>
</evidence>
<reference evidence="5" key="1">
    <citation type="submission" date="2020-11" db="EMBL/GenBank/DDBJ databases">
        <title>Kefir isolates.</title>
        <authorList>
            <person name="Marcisauskas S."/>
            <person name="Kim Y."/>
            <person name="Blasche S."/>
        </authorList>
    </citation>
    <scope>NUCLEOTIDE SEQUENCE</scope>
    <source>
        <strain evidence="5">Olga-1</strain>
    </source>
</reference>
<feature type="compositionally biased region" description="Acidic residues" evidence="3">
    <location>
        <begin position="37"/>
        <end position="50"/>
    </location>
</feature>
<keyword evidence="2" id="KW-0833">Ubl conjugation pathway</keyword>
<gene>
    <name evidence="5" type="ORF">C6P40_001276</name>
</gene>
<evidence type="ECO:0000256" key="2">
    <source>
        <dbReference type="ARBA" id="ARBA00022786"/>
    </source>
</evidence>
<dbReference type="SMART" id="SM00512">
    <property type="entry name" value="Skp1"/>
    <property type="match status" value="1"/>
</dbReference>
<dbReference type="InterPro" id="IPR016072">
    <property type="entry name" value="Skp1_comp_dimer"/>
</dbReference>
<proteinExistence type="inferred from homology"/>
<dbReference type="PANTHER" id="PTHR11165">
    <property type="entry name" value="SKP1"/>
    <property type="match status" value="1"/>
</dbReference>
<name>A0A9P6WJB0_9ASCO</name>
<feature type="domain" description="SKP1 component dimerisation" evidence="4">
    <location>
        <begin position="191"/>
        <end position="218"/>
    </location>
</feature>
<comment type="caution">
    <text evidence="5">The sequence shown here is derived from an EMBL/GenBank/DDBJ whole genome shotgun (WGS) entry which is preliminary data.</text>
</comment>
<dbReference type="InterPro" id="IPR001232">
    <property type="entry name" value="SKP1-like"/>
</dbReference>
<dbReference type="Gene3D" id="3.30.710.10">
    <property type="entry name" value="Potassium Channel Kv1.1, Chain A"/>
    <property type="match status" value="1"/>
</dbReference>
<sequence length="222" mass="25160">MVYQVRFLIAGKTLTADRHVVEVSVYIRNLLRNLIDNDDSDNNSDSDSDIESGSKNVNGSDKVEKSLNNKNMTIEIPIDNIDYNTMEMILRWCNHFYETHRNEIEQGNMYSISESEISNGNIKDGVNINKSITTTASTSNNELNSWPDNVMDDYQARMSGPVLDMWEREFLDVDADTLKSLILASNFLNIKPLLDTACKIIAELFRGKSPREIINAFNAAHS</sequence>
<protein>
    <recommendedName>
        <fullName evidence="4">SKP1 component dimerisation domain-containing protein</fullName>
    </recommendedName>
</protein>
<dbReference type="AlphaFoldDB" id="A0A9P6WJB0"/>